<evidence type="ECO:0000256" key="4">
    <source>
        <dbReference type="ARBA" id="ARBA00023002"/>
    </source>
</evidence>
<evidence type="ECO:0000259" key="5">
    <source>
        <dbReference type="Pfam" id="PF00890"/>
    </source>
</evidence>
<dbReference type="PANTHER" id="PTHR43400">
    <property type="entry name" value="FUMARATE REDUCTASE"/>
    <property type="match status" value="1"/>
</dbReference>
<evidence type="ECO:0000256" key="3">
    <source>
        <dbReference type="ARBA" id="ARBA00022827"/>
    </source>
</evidence>
<keyword evidence="2" id="KW-0285">Flavoprotein</keyword>
<dbReference type="Proteomes" id="UP001432027">
    <property type="component" value="Unassembled WGS sequence"/>
</dbReference>
<dbReference type="Gene3D" id="3.90.700.10">
    <property type="entry name" value="Succinate dehydrogenase/fumarate reductase flavoprotein, catalytic domain"/>
    <property type="match status" value="1"/>
</dbReference>
<evidence type="ECO:0000313" key="6">
    <source>
        <dbReference type="EMBL" id="GMS99231.1"/>
    </source>
</evidence>
<evidence type="ECO:0000256" key="2">
    <source>
        <dbReference type="ARBA" id="ARBA00022630"/>
    </source>
</evidence>
<dbReference type="SUPFAM" id="SSF51905">
    <property type="entry name" value="FAD/NAD(P)-binding domain"/>
    <property type="match status" value="1"/>
</dbReference>
<dbReference type="Gene3D" id="3.50.50.60">
    <property type="entry name" value="FAD/NAD(P)-binding domain"/>
    <property type="match status" value="1"/>
</dbReference>
<protein>
    <recommendedName>
        <fullName evidence="5">FAD-dependent oxidoreductase 2 FAD-binding domain-containing protein</fullName>
    </recommendedName>
</protein>
<evidence type="ECO:0000256" key="1">
    <source>
        <dbReference type="ARBA" id="ARBA00001974"/>
    </source>
</evidence>
<gene>
    <name evidence="6" type="ORF">PENTCL1PPCAC_21406</name>
</gene>
<keyword evidence="3" id="KW-0274">FAD</keyword>
<feature type="domain" description="FAD-dependent oxidoreductase 2 FAD-binding" evidence="5">
    <location>
        <begin position="3"/>
        <end position="229"/>
    </location>
</feature>
<feature type="non-terminal residue" evidence="6">
    <location>
        <position position="1"/>
    </location>
</feature>
<organism evidence="6 7">
    <name type="scientific">Pristionchus entomophagus</name>
    <dbReference type="NCBI Taxonomy" id="358040"/>
    <lineage>
        <taxon>Eukaryota</taxon>
        <taxon>Metazoa</taxon>
        <taxon>Ecdysozoa</taxon>
        <taxon>Nematoda</taxon>
        <taxon>Chromadorea</taxon>
        <taxon>Rhabditida</taxon>
        <taxon>Rhabditina</taxon>
        <taxon>Diplogasteromorpha</taxon>
        <taxon>Diplogasteroidea</taxon>
        <taxon>Neodiplogasteridae</taxon>
        <taxon>Pristionchus</taxon>
    </lineage>
</organism>
<reference evidence="6" key="1">
    <citation type="submission" date="2023-10" db="EMBL/GenBank/DDBJ databases">
        <title>Genome assembly of Pristionchus species.</title>
        <authorList>
            <person name="Yoshida K."/>
            <person name="Sommer R.J."/>
        </authorList>
    </citation>
    <scope>NUCLEOTIDE SEQUENCE</scope>
    <source>
        <strain evidence="6">RS0144</strain>
    </source>
</reference>
<comment type="caution">
    <text evidence="6">The sequence shown here is derived from an EMBL/GenBank/DDBJ whole genome shotgun (WGS) entry which is preliminary data.</text>
</comment>
<dbReference type="InterPro" id="IPR027477">
    <property type="entry name" value="Succ_DH/fumarate_Rdtase_cat_sf"/>
</dbReference>
<dbReference type="InterPro" id="IPR036188">
    <property type="entry name" value="FAD/NAD-bd_sf"/>
</dbReference>
<dbReference type="AlphaFoldDB" id="A0AAV5TYD8"/>
<dbReference type="EMBL" id="BTSX01000005">
    <property type="protein sequence ID" value="GMS99231.1"/>
    <property type="molecule type" value="Genomic_DNA"/>
</dbReference>
<proteinExistence type="predicted"/>
<evidence type="ECO:0000313" key="7">
    <source>
        <dbReference type="Proteomes" id="UP001432027"/>
    </source>
</evidence>
<name>A0AAV5TYD8_9BILA</name>
<accession>A0AAV5TYD8</accession>
<sequence>ARESAGAIEFLEKAGVDLGDVTLCGGHSLARTHRIPSTTDGMPQPVGFGIVTALKKKIESIQKKDPSRIKILLNSRVLGLISWNDSTITGVIVRGPDGKSSEDQWQTVVLTTGGFSADKCDNSSLLAEFAGAELRLPTTNGPFARGDGVKMARHIGAKLIGMNRVQVHPTAFVDPADPGAFTKFLAAEALRGKGALLLSSKGVRFANELDRRDYVTARIQQECAPLPATFHGGSAGQPAALLVMNDRAIDDFGRPAFNFYAVTKKFFVKYANAVAFAAALGIDAAVKKTYAHYLQRVCGQDGVKAACERCVQQDDISRCFQ</sequence>
<dbReference type="InterPro" id="IPR003953">
    <property type="entry name" value="FAD-dep_OxRdtase_2_FAD-bd"/>
</dbReference>
<dbReference type="PANTHER" id="PTHR43400:SF7">
    <property type="entry name" value="FAD-DEPENDENT OXIDOREDUCTASE 2 FAD BINDING DOMAIN-CONTAINING PROTEIN"/>
    <property type="match status" value="1"/>
</dbReference>
<dbReference type="SUPFAM" id="SSF56425">
    <property type="entry name" value="Succinate dehydrogenase/fumarate reductase flavoprotein, catalytic domain"/>
    <property type="match status" value="1"/>
</dbReference>
<dbReference type="Pfam" id="PF00890">
    <property type="entry name" value="FAD_binding_2"/>
    <property type="match status" value="1"/>
</dbReference>
<dbReference type="GO" id="GO:0016491">
    <property type="term" value="F:oxidoreductase activity"/>
    <property type="evidence" value="ECO:0007669"/>
    <property type="project" value="UniProtKB-KW"/>
</dbReference>
<comment type="cofactor">
    <cofactor evidence="1">
        <name>FAD</name>
        <dbReference type="ChEBI" id="CHEBI:57692"/>
    </cofactor>
</comment>
<keyword evidence="7" id="KW-1185">Reference proteome</keyword>
<dbReference type="InterPro" id="IPR050315">
    <property type="entry name" value="FAD-oxidoreductase_2"/>
</dbReference>
<keyword evidence="4" id="KW-0560">Oxidoreductase</keyword>